<dbReference type="EMBL" id="BMED01000006">
    <property type="protein sequence ID" value="GGC93608.1"/>
    <property type="molecule type" value="Genomic_DNA"/>
</dbReference>
<dbReference type="AlphaFoldDB" id="A0A916UXT4"/>
<evidence type="ECO:0000313" key="3">
    <source>
        <dbReference type="Proteomes" id="UP000637423"/>
    </source>
</evidence>
<evidence type="ECO:0000313" key="2">
    <source>
        <dbReference type="EMBL" id="GGC93608.1"/>
    </source>
</evidence>
<reference evidence="2" key="2">
    <citation type="submission" date="2020-09" db="EMBL/GenBank/DDBJ databases">
        <authorList>
            <person name="Sun Q."/>
            <person name="Zhou Y."/>
        </authorList>
    </citation>
    <scope>NUCLEOTIDE SEQUENCE</scope>
    <source>
        <strain evidence="2">CGMCC 1.10998</strain>
    </source>
</reference>
<dbReference type="Proteomes" id="UP000637423">
    <property type="component" value="Unassembled WGS sequence"/>
</dbReference>
<comment type="caution">
    <text evidence="2">The sequence shown here is derived from an EMBL/GenBank/DDBJ whole genome shotgun (WGS) entry which is preliminary data.</text>
</comment>
<reference evidence="2" key="1">
    <citation type="journal article" date="2014" name="Int. J. Syst. Evol. Microbiol.">
        <title>Complete genome sequence of Corynebacterium casei LMG S-19264T (=DSM 44701T), isolated from a smear-ripened cheese.</title>
        <authorList>
            <consortium name="US DOE Joint Genome Institute (JGI-PGF)"/>
            <person name="Walter F."/>
            <person name="Albersmeier A."/>
            <person name="Kalinowski J."/>
            <person name="Ruckert C."/>
        </authorList>
    </citation>
    <scope>NUCLEOTIDE SEQUENCE</scope>
    <source>
        <strain evidence="2">CGMCC 1.10998</strain>
    </source>
</reference>
<gene>
    <name evidence="2" type="ORF">GCM10011396_46150</name>
</gene>
<feature type="compositionally biased region" description="Polar residues" evidence="1">
    <location>
        <begin position="25"/>
        <end position="42"/>
    </location>
</feature>
<name>A0A916UXT4_9BURK</name>
<feature type="region of interest" description="Disordered" evidence="1">
    <location>
        <begin position="20"/>
        <end position="42"/>
    </location>
</feature>
<accession>A0A916UXT4</accession>
<evidence type="ECO:0000256" key="1">
    <source>
        <dbReference type="SAM" id="MobiDB-lite"/>
    </source>
</evidence>
<proteinExistence type="predicted"/>
<sequence length="74" mass="7718">MSAISWVFPQPAGAVTEHLAEAKRSNSSGMSQPVQPENGQAKTSISIGEIGKDYGTGYVLKLGNGLEPTVLPMS</sequence>
<organism evidence="2 3">
    <name type="scientific">Undibacterium terreum</name>
    <dbReference type="NCBI Taxonomy" id="1224302"/>
    <lineage>
        <taxon>Bacteria</taxon>
        <taxon>Pseudomonadati</taxon>
        <taxon>Pseudomonadota</taxon>
        <taxon>Betaproteobacteria</taxon>
        <taxon>Burkholderiales</taxon>
        <taxon>Oxalobacteraceae</taxon>
        <taxon>Undibacterium</taxon>
    </lineage>
</organism>
<keyword evidence="3" id="KW-1185">Reference proteome</keyword>
<protein>
    <submittedName>
        <fullName evidence="2">Uncharacterized protein</fullName>
    </submittedName>
</protein>